<evidence type="ECO:0000313" key="1">
    <source>
        <dbReference type="EMBL" id="GAA4923032.1"/>
    </source>
</evidence>
<comment type="caution">
    <text evidence="1">The sequence shown here is derived from an EMBL/GenBank/DDBJ whole genome shotgun (WGS) entry which is preliminary data.</text>
</comment>
<sequence length="106" mass="11521">MQPAVAEFQAALGSVDLDQGSAGLPVAFSGGRMSRSHVQWLVFVQLQIRSGSLKIPENTVQQGMSESSCSCRNGWFSAHGLLRFPFLVDLGAKPAIRPGEDRSFWI</sequence>
<evidence type="ECO:0000313" key="2">
    <source>
        <dbReference type="Proteomes" id="UP001500368"/>
    </source>
</evidence>
<dbReference type="Proteomes" id="UP001500368">
    <property type="component" value="Unassembled WGS sequence"/>
</dbReference>
<gene>
    <name evidence="1" type="ORF">GCM10025790_20080</name>
</gene>
<name>A0ABP9G0B0_9MICC</name>
<protein>
    <submittedName>
        <fullName evidence="1">Uncharacterized protein</fullName>
    </submittedName>
</protein>
<proteinExistence type="predicted"/>
<accession>A0ABP9G0B0</accession>
<organism evidence="1 2">
    <name type="scientific">Nesterenkonia rhizosphaerae</name>
    <dbReference type="NCBI Taxonomy" id="1348272"/>
    <lineage>
        <taxon>Bacteria</taxon>
        <taxon>Bacillati</taxon>
        <taxon>Actinomycetota</taxon>
        <taxon>Actinomycetes</taxon>
        <taxon>Micrococcales</taxon>
        <taxon>Micrococcaceae</taxon>
        <taxon>Nesterenkonia</taxon>
    </lineage>
</organism>
<keyword evidence="2" id="KW-1185">Reference proteome</keyword>
<reference evidence="2" key="1">
    <citation type="journal article" date="2019" name="Int. J. Syst. Evol. Microbiol.">
        <title>The Global Catalogue of Microorganisms (GCM) 10K type strain sequencing project: providing services to taxonomists for standard genome sequencing and annotation.</title>
        <authorList>
            <consortium name="The Broad Institute Genomics Platform"/>
            <consortium name="The Broad Institute Genome Sequencing Center for Infectious Disease"/>
            <person name="Wu L."/>
            <person name="Ma J."/>
        </authorList>
    </citation>
    <scope>NUCLEOTIDE SEQUENCE [LARGE SCALE GENOMIC DNA]</scope>
    <source>
        <strain evidence="2">JCM 19129</strain>
    </source>
</reference>
<dbReference type="EMBL" id="BAABLW010000007">
    <property type="protein sequence ID" value="GAA4923032.1"/>
    <property type="molecule type" value="Genomic_DNA"/>
</dbReference>